<gene>
    <name evidence="2" type="ORF">HHI36_017721</name>
</gene>
<evidence type="ECO:0000313" key="2">
    <source>
        <dbReference type="EMBL" id="KAL3280224.1"/>
    </source>
</evidence>
<feature type="signal peptide" evidence="1">
    <location>
        <begin position="1"/>
        <end position="18"/>
    </location>
</feature>
<keyword evidence="3" id="KW-1185">Reference proteome</keyword>
<dbReference type="EMBL" id="JABFTP020000124">
    <property type="protein sequence ID" value="KAL3280224.1"/>
    <property type="molecule type" value="Genomic_DNA"/>
</dbReference>
<feature type="chain" id="PRO_5044883894" evidence="1">
    <location>
        <begin position="19"/>
        <end position="404"/>
    </location>
</feature>
<organism evidence="2 3">
    <name type="scientific">Cryptolaemus montrouzieri</name>
    <dbReference type="NCBI Taxonomy" id="559131"/>
    <lineage>
        <taxon>Eukaryota</taxon>
        <taxon>Metazoa</taxon>
        <taxon>Ecdysozoa</taxon>
        <taxon>Arthropoda</taxon>
        <taxon>Hexapoda</taxon>
        <taxon>Insecta</taxon>
        <taxon>Pterygota</taxon>
        <taxon>Neoptera</taxon>
        <taxon>Endopterygota</taxon>
        <taxon>Coleoptera</taxon>
        <taxon>Polyphaga</taxon>
        <taxon>Cucujiformia</taxon>
        <taxon>Coccinelloidea</taxon>
        <taxon>Coccinellidae</taxon>
        <taxon>Scymninae</taxon>
        <taxon>Scymnini</taxon>
        <taxon>Cryptolaemus</taxon>
    </lineage>
</organism>
<evidence type="ECO:0000313" key="3">
    <source>
        <dbReference type="Proteomes" id="UP001516400"/>
    </source>
</evidence>
<proteinExistence type="predicted"/>
<dbReference type="AlphaFoldDB" id="A0ABD2NNL6"/>
<keyword evidence="1" id="KW-0732">Signal</keyword>
<sequence>MDLSTLFLCFLTITCLHCAIIGDIKPNRHVHNTIHKEDEAKDTTIAEFPIDSHSKIVAVRPPNHAVESTTQVKTPFKVTIPLVHEHAKKLSSIKHPLPPKWHDLLPKETPSVIDQDKAHLEFLQHEGPNLQRRLHHHFLVEELRKRRQELKERLQARHNKFVHTTPQNDDEHADTLKLSPPSSHHIIGKQLEDTTLYPLSTTKHFHLLGEKSKFTTKKFQEMNELNGNAKTILPEPKLTSSSTTKTTITEPTLEIKHILEQITNEPNMYTTSMETSTHPNLISILRQKHRFSLPKTHVTIPSPEPPTTTKEYDIPQIKFMLSSNRHLAIPTETPNTTVRDEIATIRISAETPPIVVIENDQLTTTEIPNIDAKSEEHQMYQDWREHLKEAIKRRLHKFRHTQDQ</sequence>
<protein>
    <submittedName>
        <fullName evidence="2">Uncharacterized protein</fullName>
    </submittedName>
</protein>
<dbReference type="Proteomes" id="UP001516400">
    <property type="component" value="Unassembled WGS sequence"/>
</dbReference>
<accession>A0ABD2NNL6</accession>
<evidence type="ECO:0000256" key="1">
    <source>
        <dbReference type="SAM" id="SignalP"/>
    </source>
</evidence>
<name>A0ABD2NNL6_9CUCU</name>
<reference evidence="2 3" key="1">
    <citation type="journal article" date="2021" name="BMC Biol.">
        <title>Horizontally acquired antibacterial genes associated with adaptive radiation of ladybird beetles.</title>
        <authorList>
            <person name="Li H.S."/>
            <person name="Tang X.F."/>
            <person name="Huang Y.H."/>
            <person name="Xu Z.Y."/>
            <person name="Chen M.L."/>
            <person name="Du X.Y."/>
            <person name="Qiu B.Y."/>
            <person name="Chen P.T."/>
            <person name="Zhang W."/>
            <person name="Slipinski A."/>
            <person name="Escalona H.E."/>
            <person name="Waterhouse R.M."/>
            <person name="Zwick A."/>
            <person name="Pang H."/>
        </authorList>
    </citation>
    <scope>NUCLEOTIDE SEQUENCE [LARGE SCALE GENOMIC DNA]</scope>
    <source>
        <strain evidence="2">SYSU2018</strain>
    </source>
</reference>
<comment type="caution">
    <text evidence="2">The sequence shown here is derived from an EMBL/GenBank/DDBJ whole genome shotgun (WGS) entry which is preliminary data.</text>
</comment>